<accession>A0AAD9RMC3</accession>
<dbReference type="PANTHER" id="PTHR45798:SF97">
    <property type="entry name" value="ALCOHOL-SENSITIVE RING FINGER PROTEIN 1"/>
    <property type="match status" value="1"/>
</dbReference>
<reference evidence="8" key="2">
    <citation type="journal article" date="2023" name="Commun. Biol.">
        <title>Intrasexual cuticular hydrocarbon dimorphism in a wasp sheds light on hydrocarbon biosynthesis genes in Hymenoptera.</title>
        <authorList>
            <person name="Moris V.C."/>
            <person name="Podsiadlowski L."/>
            <person name="Martin S."/>
            <person name="Oeyen J.P."/>
            <person name="Donath A."/>
            <person name="Petersen M."/>
            <person name="Wilbrandt J."/>
            <person name="Misof B."/>
            <person name="Liedtke D."/>
            <person name="Thamm M."/>
            <person name="Scheiner R."/>
            <person name="Schmitt T."/>
            <person name="Niehuis O."/>
        </authorList>
    </citation>
    <scope>NUCLEOTIDE SEQUENCE</scope>
    <source>
        <strain evidence="8">GBR_01_08_01A</strain>
    </source>
</reference>
<evidence type="ECO:0000256" key="5">
    <source>
        <dbReference type="SAM" id="MobiDB-lite"/>
    </source>
</evidence>
<evidence type="ECO:0000256" key="6">
    <source>
        <dbReference type="SAM" id="Phobius"/>
    </source>
</evidence>
<dbReference type="Proteomes" id="UP001258017">
    <property type="component" value="Unassembled WGS sequence"/>
</dbReference>
<keyword evidence="6" id="KW-1133">Transmembrane helix</keyword>
<dbReference type="Pfam" id="PF13639">
    <property type="entry name" value="zf-RING_2"/>
    <property type="match status" value="1"/>
</dbReference>
<feature type="transmembrane region" description="Helical" evidence="6">
    <location>
        <begin position="6"/>
        <end position="23"/>
    </location>
</feature>
<protein>
    <recommendedName>
        <fullName evidence="7">RING-type domain-containing protein</fullName>
    </recommendedName>
</protein>
<keyword evidence="9" id="KW-1185">Reference proteome</keyword>
<dbReference type="GO" id="GO:0008270">
    <property type="term" value="F:zinc ion binding"/>
    <property type="evidence" value="ECO:0007669"/>
    <property type="project" value="UniProtKB-KW"/>
</dbReference>
<evidence type="ECO:0000256" key="2">
    <source>
        <dbReference type="ARBA" id="ARBA00022771"/>
    </source>
</evidence>
<comment type="caution">
    <text evidence="8">The sequence shown here is derived from an EMBL/GenBank/DDBJ whole genome shotgun (WGS) entry which is preliminary data.</text>
</comment>
<evidence type="ECO:0000259" key="7">
    <source>
        <dbReference type="PROSITE" id="PS50089"/>
    </source>
</evidence>
<feature type="domain" description="RING-type" evidence="7">
    <location>
        <begin position="84"/>
        <end position="128"/>
    </location>
</feature>
<evidence type="ECO:0000256" key="1">
    <source>
        <dbReference type="ARBA" id="ARBA00022723"/>
    </source>
</evidence>
<gene>
    <name evidence="8" type="ORF">KPH14_002230</name>
</gene>
<feature type="compositionally biased region" description="Polar residues" evidence="5">
    <location>
        <begin position="51"/>
        <end position="61"/>
    </location>
</feature>
<dbReference type="InterPro" id="IPR052788">
    <property type="entry name" value="RING-type_E3_ligase_ATL"/>
</dbReference>
<dbReference type="PANTHER" id="PTHR45798">
    <property type="entry name" value="RING-H2 FINGER PROTEIN ATL61-RELATED-RELATED"/>
    <property type="match status" value="1"/>
</dbReference>
<dbReference type="EMBL" id="JAIFRP010000038">
    <property type="protein sequence ID" value="KAK2581751.1"/>
    <property type="molecule type" value="Genomic_DNA"/>
</dbReference>
<dbReference type="PROSITE" id="PS50089">
    <property type="entry name" value="ZF_RING_2"/>
    <property type="match status" value="1"/>
</dbReference>
<dbReference type="InterPro" id="IPR001841">
    <property type="entry name" value="Znf_RING"/>
</dbReference>
<dbReference type="SMART" id="SM00184">
    <property type="entry name" value="RING"/>
    <property type="match status" value="1"/>
</dbReference>
<feature type="region of interest" description="Disordered" evidence="5">
    <location>
        <begin position="32"/>
        <end position="77"/>
    </location>
</feature>
<name>A0AAD9RMC3_9HYME</name>
<keyword evidence="2 4" id="KW-0863">Zinc-finger</keyword>
<dbReference type="AlphaFoldDB" id="A0AAD9RMC3"/>
<proteinExistence type="predicted"/>
<dbReference type="SUPFAM" id="SSF57850">
    <property type="entry name" value="RING/U-box"/>
    <property type="match status" value="1"/>
</dbReference>
<evidence type="ECO:0000256" key="4">
    <source>
        <dbReference type="PROSITE-ProRule" id="PRU00175"/>
    </source>
</evidence>
<keyword evidence="1" id="KW-0479">Metal-binding</keyword>
<reference evidence="8" key="1">
    <citation type="submission" date="2021-08" db="EMBL/GenBank/DDBJ databases">
        <authorList>
            <person name="Misof B."/>
            <person name="Oliver O."/>
            <person name="Podsiadlowski L."/>
            <person name="Donath A."/>
            <person name="Peters R."/>
            <person name="Mayer C."/>
            <person name="Rust J."/>
            <person name="Gunkel S."/>
            <person name="Lesny P."/>
            <person name="Martin S."/>
            <person name="Oeyen J.P."/>
            <person name="Petersen M."/>
            <person name="Panagiotis P."/>
            <person name="Wilbrandt J."/>
            <person name="Tanja T."/>
        </authorList>
    </citation>
    <scope>NUCLEOTIDE SEQUENCE</scope>
    <source>
        <strain evidence="8">GBR_01_08_01A</strain>
        <tissue evidence="8">Thorax + abdomen</tissue>
    </source>
</reference>
<keyword evidence="6" id="KW-0472">Membrane</keyword>
<dbReference type="InterPro" id="IPR013083">
    <property type="entry name" value="Znf_RING/FYVE/PHD"/>
</dbReference>
<evidence type="ECO:0000313" key="9">
    <source>
        <dbReference type="Proteomes" id="UP001258017"/>
    </source>
</evidence>
<evidence type="ECO:0000256" key="3">
    <source>
        <dbReference type="ARBA" id="ARBA00022833"/>
    </source>
</evidence>
<organism evidence="8 9">
    <name type="scientific">Odynerus spinipes</name>
    <dbReference type="NCBI Taxonomy" id="1348599"/>
    <lineage>
        <taxon>Eukaryota</taxon>
        <taxon>Metazoa</taxon>
        <taxon>Ecdysozoa</taxon>
        <taxon>Arthropoda</taxon>
        <taxon>Hexapoda</taxon>
        <taxon>Insecta</taxon>
        <taxon>Pterygota</taxon>
        <taxon>Neoptera</taxon>
        <taxon>Endopterygota</taxon>
        <taxon>Hymenoptera</taxon>
        <taxon>Apocrita</taxon>
        <taxon>Aculeata</taxon>
        <taxon>Vespoidea</taxon>
        <taxon>Vespidae</taxon>
        <taxon>Eumeninae</taxon>
        <taxon>Odynerus</taxon>
    </lineage>
</organism>
<keyword evidence="3" id="KW-0862">Zinc</keyword>
<sequence>MAIQGFTIFAVTIGLASLLYYMFANNEAQGQANSQGYSTSGHDPNIGKFSDYNSWDNSSNKDQPRQCKQKKKQSNKTPIKTTECIICLQEITNRRTILPCNHCFHNTCIDKWRSQGPAGTCNTCPICRNTYKNRYTIE</sequence>
<feature type="compositionally biased region" description="Polar residues" evidence="5">
    <location>
        <begin position="32"/>
        <end position="42"/>
    </location>
</feature>
<keyword evidence="6" id="KW-0812">Transmembrane</keyword>
<dbReference type="Gene3D" id="3.30.40.10">
    <property type="entry name" value="Zinc/RING finger domain, C3HC4 (zinc finger)"/>
    <property type="match status" value="1"/>
</dbReference>
<evidence type="ECO:0000313" key="8">
    <source>
        <dbReference type="EMBL" id="KAK2581751.1"/>
    </source>
</evidence>